<dbReference type="InterPro" id="IPR012340">
    <property type="entry name" value="NA-bd_OB-fold"/>
</dbReference>
<organism evidence="5 6">
    <name type="scientific">Aurantiacibacter flavus</name>
    <dbReference type="NCBI Taxonomy" id="3145232"/>
    <lineage>
        <taxon>Bacteria</taxon>
        <taxon>Pseudomonadati</taxon>
        <taxon>Pseudomonadota</taxon>
        <taxon>Alphaproteobacteria</taxon>
        <taxon>Sphingomonadales</taxon>
        <taxon>Erythrobacteraceae</taxon>
        <taxon>Aurantiacibacter</taxon>
    </lineage>
</organism>
<evidence type="ECO:0000256" key="2">
    <source>
        <dbReference type="ARBA" id="ARBA00022884"/>
    </source>
</evidence>
<dbReference type="NCBIfam" id="NF007494">
    <property type="entry name" value="PRK10089.1-3"/>
    <property type="match status" value="1"/>
</dbReference>
<dbReference type="InterPro" id="IPR051270">
    <property type="entry name" value="Tyrosine-tRNA_ligase_regulator"/>
</dbReference>
<dbReference type="SUPFAM" id="SSF50249">
    <property type="entry name" value="Nucleic acid-binding proteins"/>
    <property type="match status" value="1"/>
</dbReference>
<dbReference type="NCBIfam" id="NF007495">
    <property type="entry name" value="PRK10089.1-4"/>
    <property type="match status" value="1"/>
</dbReference>
<keyword evidence="2 3" id="KW-0694">RNA-binding</keyword>
<name>A0ABV0CYA0_9SPHN</name>
<dbReference type="PANTHER" id="PTHR11586:SF37">
    <property type="entry name" value="TRNA-BINDING DOMAIN-CONTAINING PROTEIN"/>
    <property type="match status" value="1"/>
</dbReference>
<dbReference type="Proteomes" id="UP001484535">
    <property type="component" value="Unassembled WGS sequence"/>
</dbReference>
<evidence type="ECO:0000259" key="4">
    <source>
        <dbReference type="PROSITE" id="PS50886"/>
    </source>
</evidence>
<sequence>MHLLHDADAPIAEQIGFDQFLAVDIRVGTIIAAEPFEKARKPAFRLTLDFGPVIGEKKSSAQITVNYTCEELVGRQVAAVVNFPPRQIGPMMSEVLVLGFPDADGEVALFAPDKPVANGARLF</sequence>
<dbReference type="Pfam" id="PF01588">
    <property type="entry name" value="tRNA_bind"/>
    <property type="match status" value="1"/>
</dbReference>
<comment type="caution">
    <text evidence="5">The sequence shown here is derived from an EMBL/GenBank/DDBJ whole genome shotgun (WGS) entry which is preliminary data.</text>
</comment>
<evidence type="ECO:0000256" key="1">
    <source>
        <dbReference type="ARBA" id="ARBA00022555"/>
    </source>
</evidence>
<gene>
    <name evidence="5" type="ORF">ABDJ38_07960</name>
</gene>
<dbReference type="InterPro" id="IPR002547">
    <property type="entry name" value="tRNA-bd_dom"/>
</dbReference>
<keyword evidence="6" id="KW-1185">Reference proteome</keyword>
<dbReference type="PANTHER" id="PTHR11586">
    <property type="entry name" value="TRNA-AMINOACYLATION COFACTOR ARC1 FAMILY MEMBER"/>
    <property type="match status" value="1"/>
</dbReference>
<evidence type="ECO:0000256" key="3">
    <source>
        <dbReference type="PROSITE-ProRule" id="PRU00209"/>
    </source>
</evidence>
<dbReference type="InterPro" id="IPR008231">
    <property type="entry name" value="CsaA"/>
</dbReference>
<dbReference type="PROSITE" id="PS50886">
    <property type="entry name" value="TRBD"/>
    <property type="match status" value="1"/>
</dbReference>
<reference evidence="5 6" key="1">
    <citation type="submission" date="2024-05" db="EMBL/GenBank/DDBJ databases">
        <authorList>
            <person name="Park S."/>
        </authorList>
    </citation>
    <scope>NUCLEOTIDE SEQUENCE [LARGE SCALE GENOMIC DNA]</scope>
    <source>
        <strain evidence="5 6">DGU5</strain>
    </source>
</reference>
<evidence type="ECO:0000313" key="6">
    <source>
        <dbReference type="Proteomes" id="UP001484535"/>
    </source>
</evidence>
<accession>A0ABV0CYA0</accession>
<dbReference type="RefSeq" id="WP_346784555.1">
    <property type="nucleotide sequence ID" value="NZ_JBDLBR010000002.1"/>
</dbReference>
<feature type="domain" description="TRNA-binding" evidence="4">
    <location>
        <begin position="19"/>
        <end position="123"/>
    </location>
</feature>
<protein>
    <submittedName>
        <fullName evidence="5">tRNA-binding protein</fullName>
    </submittedName>
</protein>
<keyword evidence="1 3" id="KW-0820">tRNA-binding</keyword>
<evidence type="ECO:0000313" key="5">
    <source>
        <dbReference type="EMBL" id="MEN7537106.1"/>
    </source>
</evidence>
<proteinExistence type="predicted"/>
<dbReference type="NCBIfam" id="TIGR02222">
    <property type="entry name" value="chap_CsaA"/>
    <property type="match status" value="1"/>
</dbReference>
<dbReference type="Gene3D" id="2.40.50.140">
    <property type="entry name" value="Nucleic acid-binding proteins"/>
    <property type="match status" value="1"/>
</dbReference>
<dbReference type="EMBL" id="JBDLBR010000002">
    <property type="protein sequence ID" value="MEN7537106.1"/>
    <property type="molecule type" value="Genomic_DNA"/>
</dbReference>
<dbReference type="CDD" id="cd02798">
    <property type="entry name" value="tRNA_bind_CsaA"/>
    <property type="match status" value="1"/>
</dbReference>